<protein>
    <recommendedName>
        <fullName evidence="3">Competence protein ComK</fullName>
    </recommendedName>
</protein>
<dbReference type="GeneID" id="98297866"/>
<dbReference type="EMBL" id="PPPX01000001">
    <property type="protein sequence ID" value="POA10271.1"/>
    <property type="molecule type" value="Genomic_DNA"/>
</dbReference>
<evidence type="ECO:0000313" key="2">
    <source>
        <dbReference type="Proteomes" id="UP000242712"/>
    </source>
</evidence>
<name>A0A2K4FG20_9STAP</name>
<sequence>MLDKNQLLYVMTQPDMERLTRCEFVTHTYLYPGNLSKVLNYLVSSSRLDLKHQISTSKNLLHINKLVPIYVNPHLTLFPIKQQRAPLQIYINAHQIRGLTSKGSQTLIYFNSRKQLLVDEGYTLIRKKWLESLSLATFYQQDIELS</sequence>
<proteinExistence type="predicted"/>
<dbReference type="InterPro" id="IPR010461">
    <property type="entry name" value="ComK"/>
</dbReference>
<organism evidence="1 2">
    <name type="scientific">Staphylococcus argensis</name>
    <dbReference type="NCBI Taxonomy" id="1607738"/>
    <lineage>
        <taxon>Bacteria</taxon>
        <taxon>Bacillati</taxon>
        <taxon>Bacillota</taxon>
        <taxon>Bacilli</taxon>
        <taxon>Bacillales</taxon>
        <taxon>Staphylococcaceae</taxon>
        <taxon>Staphylococcus</taxon>
    </lineage>
</organism>
<dbReference type="RefSeq" id="WP_103371516.1">
    <property type="nucleotide sequence ID" value="NZ_CBCRVO010000001.1"/>
</dbReference>
<dbReference type="AlphaFoldDB" id="A0A2K4FG20"/>
<reference evidence="1 2" key="1">
    <citation type="submission" date="2017-08" db="EMBL/GenBank/DDBJ databases">
        <title>Draft genome sequences of 64 type strains of genus Staph aureus.</title>
        <authorList>
            <person name="Cole K."/>
            <person name="Golubchik T."/>
            <person name="Russell J."/>
            <person name="Foster D."/>
            <person name="Llewelyn M."/>
            <person name="Wilson D."/>
            <person name="Crook D."/>
            <person name="Paul J."/>
        </authorList>
    </citation>
    <scope>NUCLEOTIDE SEQUENCE [LARGE SCALE GENOMIC DNA]</scope>
    <source>
        <strain evidence="1 2">DSM 29875</strain>
    </source>
</reference>
<dbReference type="GO" id="GO:0030420">
    <property type="term" value="P:establishment of competence for transformation"/>
    <property type="evidence" value="ECO:0007669"/>
    <property type="project" value="InterPro"/>
</dbReference>
<evidence type="ECO:0000313" key="1">
    <source>
        <dbReference type="EMBL" id="POA10271.1"/>
    </source>
</evidence>
<gene>
    <name evidence="1" type="ORF">CD039_05830</name>
</gene>
<accession>A0A2K4FG20</accession>
<evidence type="ECO:0008006" key="3">
    <source>
        <dbReference type="Google" id="ProtNLM"/>
    </source>
</evidence>
<keyword evidence="2" id="KW-1185">Reference proteome</keyword>
<dbReference type="Proteomes" id="UP000242712">
    <property type="component" value="Unassembled WGS sequence"/>
</dbReference>
<dbReference type="OrthoDB" id="2409264at2"/>
<dbReference type="Pfam" id="PF06338">
    <property type="entry name" value="ComK"/>
    <property type="match status" value="1"/>
</dbReference>
<comment type="caution">
    <text evidence="1">The sequence shown here is derived from an EMBL/GenBank/DDBJ whole genome shotgun (WGS) entry which is preliminary data.</text>
</comment>